<dbReference type="Proteomes" id="UP000183954">
    <property type="component" value="Unassembled WGS sequence"/>
</dbReference>
<sequence>MPQQRKIPVEEMIRIVELYLSGKIGYTSAYQEAGVSDETFRKWLFRYKTDGPSGFLPKEHNKRYAKETKLSAVLDYLAGKGSKWEICERYGVRDKRVLEHWLKGYNRHKDFRIQTGGSRMTKGRDTTGQERIQIVKECISKGNDYGGIALKYQVSYQQVYTWTKKYREMGESGLEDRRGHRAGTLPSRTPEEELRDRIAQLERENFDLEMENALLKKVKELERRRH</sequence>
<feature type="region of interest" description="Disordered" evidence="2">
    <location>
        <begin position="173"/>
        <end position="193"/>
    </location>
</feature>
<evidence type="ECO:0000259" key="3">
    <source>
        <dbReference type="Pfam" id="PF13518"/>
    </source>
</evidence>
<evidence type="ECO:0000256" key="1">
    <source>
        <dbReference type="ARBA" id="ARBA00038232"/>
    </source>
</evidence>
<dbReference type="InterPro" id="IPR036388">
    <property type="entry name" value="WH-like_DNA-bd_sf"/>
</dbReference>
<reference evidence="5" key="1">
    <citation type="submission" date="2016-11" db="EMBL/GenBank/DDBJ databases">
        <authorList>
            <person name="Varghese N."/>
            <person name="Submissions S."/>
        </authorList>
    </citation>
    <scope>NUCLEOTIDE SEQUENCE [LARGE SCALE GENOMIC DNA]</scope>
    <source>
        <strain evidence="5">DSM 15449</strain>
    </source>
</reference>
<name>A0A1M5QMX1_9FIRM</name>
<dbReference type="STRING" id="1121420.SAMN02746098_00312"/>
<dbReference type="Pfam" id="PF13518">
    <property type="entry name" value="HTH_28"/>
    <property type="match status" value="2"/>
</dbReference>
<dbReference type="AlphaFoldDB" id="A0A1M5QMX1"/>
<feature type="domain" description="Insertion element IS150 protein InsJ-like helix-turn-helix" evidence="3">
    <location>
        <begin position="13"/>
        <end position="61"/>
    </location>
</feature>
<evidence type="ECO:0000313" key="5">
    <source>
        <dbReference type="Proteomes" id="UP000183954"/>
    </source>
</evidence>
<comment type="similarity">
    <text evidence="1">Belongs to the IS150/IS1296 orfA family.</text>
</comment>
<dbReference type="InterPro" id="IPR010921">
    <property type="entry name" value="Trp_repressor/repl_initiator"/>
</dbReference>
<dbReference type="InterPro" id="IPR009057">
    <property type="entry name" value="Homeodomain-like_sf"/>
</dbReference>
<protein>
    <submittedName>
        <fullName evidence="4">Helix-turn-helix domain-containing protein</fullName>
    </submittedName>
</protein>
<dbReference type="InterPro" id="IPR055247">
    <property type="entry name" value="InsJ-like_HTH"/>
</dbReference>
<feature type="domain" description="Insertion element IS150 protein InsJ-like helix-turn-helix" evidence="3">
    <location>
        <begin position="130"/>
        <end position="179"/>
    </location>
</feature>
<dbReference type="EMBL" id="FQXJ01000003">
    <property type="protein sequence ID" value="SHH15477.1"/>
    <property type="molecule type" value="Genomic_DNA"/>
</dbReference>
<evidence type="ECO:0000313" key="4">
    <source>
        <dbReference type="EMBL" id="SHH15477.1"/>
    </source>
</evidence>
<dbReference type="InterPro" id="IPR052057">
    <property type="entry name" value="IS150/IS1296_orfA-like"/>
</dbReference>
<evidence type="ECO:0000256" key="2">
    <source>
        <dbReference type="SAM" id="MobiDB-lite"/>
    </source>
</evidence>
<organism evidence="4 5">
    <name type="scientific">Desulfosporosinus lacus DSM 15449</name>
    <dbReference type="NCBI Taxonomy" id="1121420"/>
    <lineage>
        <taxon>Bacteria</taxon>
        <taxon>Bacillati</taxon>
        <taxon>Bacillota</taxon>
        <taxon>Clostridia</taxon>
        <taxon>Eubacteriales</taxon>
        <taxon>Desulfitobacteriaceae</taxon>
        <taxon>Desulfosporosinus</taxon>
    </lineage>
</organism>
<keyword evidence="5" id="KW-1185">Reference proteome</keyword>
<dbReference type="SUPFAM" id="SSF46689">
    <property type="entry name" value="Homeodomain-like"/>
    <property type="match status" value="1"/>
</dbReference>
<dbReference type="Gene3D" id="1.10.10.10">
    <property type="entry name" value="Winged helix-like DNA-binding domain superfamily/Winged helix DNA-binding domain"/>
    <property type="match status" value="2"/>
</dbReference>
<dbReference type="PANTHER" id="PTHR33795">
    <property type="entry name" value="INSERTION ELEMENT IS150 PROTEIN INSJ"/>
    <property type="match status" value="1"/>
</dbReference>
<dbReference type="GO" id="GO:0043565">
    <property type="term" value="F:sequence-specific DNA binding"/>
    <property type="evidence" value="ECO:0007669"/>
    <property type="project" value="InterPro"/>
</dbReference>
<gene>
    <name evidence="4" type="ORF">SAMN02746098_00312</name>
</gene>
<accession>A0A1M5QMX1</accession>
<dbReference type="SUPFAM" id="SSF48295">
    <property type="entry name" value="TrpR-like"/>
    <property type="match status" value="2"/>
</dbReference>
<proteinExistence type="inferred from homology"/>
<dbReference type="PANTHER" id="PTHR33795:SF1">
    <property type="entry name" value="INSERTION ELEMENT IS150 PROTEIN INSJ"/>
    <property type="match status" value="1"/>
</dbReference>
<dbReference type="OrthoDB" id="9797531at2"/>
<dbReference type="RefSeq" id="WP_073027314.1">
    <property type="nucleotide sequence ID" value="NZ_FQXJ01000003.1"/>
</dbReference>